<name>A0A366DKZ2_9NOCA</name>
<dbReference type="OrthoDB" id="3697133at2"/>
<evidence type="ECO:0000313" key="2">
    <source>
        <dbReference type="EMBL" id="RBO90605.1"/>
    </source>
</evidence>
<evidence type="ECO:0000256" key="1">
    <source>
        <dbReference type="SAM" id="MobiDB-lite"/>
    </source>
</evidence>
<dbReference type="AlphaFoldDB" id="A0A366DKZ2"/>
<accession>A0A366DKZ2</accession>
<keyword evidence="3" id="KW-1185">Reference proteome</keyword>
<proteinExistence type="predicted"/>
<protein>
    <submittedName>
        <fullName evidence="2">Uncharacterized protein</fullName>
    </submittedName>
</protein>
<evidence type="ECO:0000313" key="3">
    <source>
        <dbReference type="Proteomes" id="UP000252586"/>
    </source>
</evidence>
<dbReference type="RefSeq" id="WP_067505677.1">
    <property type="nucleotide sequence ID" value="NZ_QNRE01000005.1"/>
</dbReference>
<dbReference type="EMBL" id="QNRE01000005">
    <property type="protein sequence ID" value="RBO90605.1"/>
    <property type="molecule type" value="Genomic_DNA"/>
</dbReference>
<feature type="region of interest" description="Disordered" evidence="1">
    <location>
        <begin position="55"/>
        <end position="76"/>
    </location>
</feature>
<dbReference type="Proteomes" id="UP000252586">
    <property type="component" value="Unassembled WGS sequence"/>
</dbReference>
<organism evidence="2 3">
    <name type="scientific">Nocardia puris</name>
    <dbReference type="NCBI Taxonomy" id="208602"/>
    <lineage>
        <taxon>Bacteria</taxon>
        <taxon>Bacillati</taxon>
        <taxon>Actinomycetota</taxon>
        <taxon>Actinomycetes</taxon>
        <taxon>Mycobacteriales</taxon>
        <taxon>Nocardiaceae</taxon>
        <taxon>Nocardia</taxon>
    </lineage>
</organism>
<reference evidence="2 3" key="1">
    <citation type="submission" date="2018-06" db="EMBL/GenBank/DDBJ databases">
        <title>Genomic Encyclopedia of Type Strains, Phase IV (KMG-IV): sequencing the most valuable type-strain genomes for metagenomic binning, comparative biology and taxonomic classification.</title>
        <authorList>
            <person name="Goeker M."/>
        </authorList>
    </citation>
    <scope>NUCLEOTIDE SEQUENCE [LARGE SCALE GENOMIC DNA]</scope>
    <source>
        <strain evidence="2 3">DSM 44599</strain>
    </source>
</reference>
<sequence>MDIANEINKETPDRTETVAAESVTAHQAPCLTTPGKGFLHALRSTVRQLADGLDASSRIRHGRPVPPRHPARNPSE</sequence>
<comment type="caution">
    <text evidence="2">The sequence shown here is derived from an EMBL/GenBank/DDBJ whole genome shotgun (WGS) entry which is preliminary data.</text>
</comment>
<gene>
    <name evidence="2" type="ORF">DFR74_1057</name>
</gene>